<dbReference type="EMBL" id="HG934468">
    <property type="protein sequence ID" value="CDN32402.1"/>
    <property type="molecule type" value="Genomic_DNA"/>
</dbReference>
<name>A0A060RA01_9BACT</name>
<sequence length="40" mass="5042">MDVALRNFAIFYYLCWAKVSFVFRKINLFWYKIRFPKMKS</sequence>
<evidence type="ECO:0000313" key="2">
    <source>
        <dbReference type="EMBL" id="CDN32402.1"/>
    </source>
</evidence>
<feature type="transmembrane region" description="Helical" evidence="1">
    <location>
        <begin position="6"/>
        <end position="30"/>
    </location>
</feature>
<keyword evidence="1" id="KW-1133">Transmembrane helix</keyword>
<gene>
    <name evidence="2" type="ORF">BN938_2330</name>
</gene>
<keyword evidence="3" id="KW-1185">Reference proteome</keyword>
<dbReference type="AlphaFoldDB" id="A0A060RA01"/>
<dbReference type="HOGENOM" id="CLU_3292623_0_0_10"/>
<dbReference type="Proteomes" id="UP000027616">
    <property type="component" value="Chromosome I"/>
</dbReference>
<organism evidence="2 3">
    <name type="scientific">Mucinivorans hirudinis</name>
    <dbReference type="NCBI Taxonomy" id="1433126"/>
    <lineage>
        <taxon>Bacteria</taxon>
        <taxon>Pseudomonadati</taxon>
        <taxon>Bacteroidota</taxon>
        <taxon>Bacteroidia</taxon>
        <taxon>Bacteroidales</taxon>
        <taxon>Rikenellaceae</taxon>
        <taxon>Mucinivorans</taxon>
    </lineage>
</organism>
<proteinExistence type="predicted"/>
<dbReference type="KEGG" id="rbc:BN938_2330"/>
<reference evidence="2 3" key="1">
    <citation type="journal article" date="2015" name="Genome Announc.">
        <title>Complete Genome Sequence of the Novel Leech Symbiont Mucinivorans hirudinis M3T.</title>
        <authorList>
            <person name="Nelson M.C."/>
            <person name="Bomar L."/>
            <person name="Graf J."/>
        </authorList>
    </citation>
    <scope>NUCLEOTIDE SEQUENCE [LARGE SCALE GENOMIC DNA]</scope>
    <source>
        <strain evidence="3">M3</strain>
    </source>
</reference>
<evidence type="ECO:0000256" key="1">
    <source>
        <dbReference type="SAM" id="Phobius"/>
    </source>
</evidence>
<evidence type="ECO:0000313" key="3">
    <source>
        <dbReference type="Proteomes" id="UP000027616"/>
    </source>
</evidence>
<accession>A0A060RA01</accession>
<protein>
    <submittedName>
        <fullName evidence="2">Uncharacterized protein</fullName>
    </submittedName>
</protein>
<keyword evidence="1" id="KW-0812">Transmembrane</keyword>
<keyword evidence="1" id="KW-0472">Membrane</keyword>